<evidence type="ECO:0000313" key="2">
    <source>
        <dbReference type="Proteomes" id="UP001321473"/>
    </source>
</evidence>
<evidence type="ECO:0000313" key="1">
    <source>
        <dbReference type="EMBL" id="KAK8786778.1"/>
    </source>
</evidence>
<dbReference type="GO" id="GO:0016485">
    <property type="term" value="P:protein processing"/>
    <property type="evidence" value="ECO:0007669"/>
    <property type="project" value="TreeGrafter"/>
</dbReference>
<dbReference type="PROSITE" id="PS51885">
    <property type="entry name" value="NEPRILYSIN"/>
    <property type="match status" value="1"/>
</dbReference>
<dbReference type="PANTHER" id="PTHR11733:SF241">
    <property type="entry name" value="GH26575P-RELATED"/>
    <property type="match status" value="1"/>
</dbReference>
<sequence length="548" mass="61628">MKAFIALEKCAQRSEDNDAVRDFAQFMAERGIPWPAQPTTSDAGPVQLLDVLLDLSINWRVALWFDVSAAYSDIDGSFVVTISELGPLAWHRMQQLSELNYEDYAALARNMSSLLTNDTAELGEQDLAKLRDDDIAVRSTLLSLEADDQHDVIVPLHKIEELNGVISSDEWIALLKKRLISDFNISSHTEALLTNKPYLARIFALIGNLSAERALNVTGWMFAYVYAWTATSSFDSLHGTAAEGTETYTLCFLAVQESFGIAHAAFSFARRFLEGDRRRVSDVLKWTAAALVHTITGSQSVSNSTKNMASTKIQTAEGRHFWPPEPFFHLDTLDALYDNFPAQQQDTFFTIWTKSRKALRTSLTNRYYGSLMTARYSWPLGNVLYVYSHNWVRIALWAFYPPSYLKSGSSAMAYGGLGFHLARALVRAVDEHGRRLDHLGREKSWWEQTRKCKWDLAHSGLEKRMIADLFALEVALSALKRSSGTGYGSHRIRGLESLSEAQTFFVSFCSHYCDDPEGPSLCSLATNTSEFAEAFSCEQPLRDRCLFV</sequence>
<accession>A0AAQ4FJN4</accession>
<dbReference type="InterPro" id="IPR024079">
    <property type="entry name" value="MetalloPept_cat_dom_sf"/>
</dbReference>
<gene>
    <name evidence="1" type="ORF">V5799_023446</name>
</gene>
<dbReference type="InterPro" id="IPR000718">
    <property type="entry name" value="Peptidase_M13"/>
</dbReference>
<proteinExistence type="predicted"/>
<reference evidence="1 2" key="1">
    <citation type="journal article" date="2023" name="Arcadia Sci">
        <title>De novo assembly of a long-read Amblyomma americanum tick genome.</title>
        <authorList>
            <person name="Chou S."/>
            <person name="Poskanzer K.E."/>
            <person name="Rollins M."/>
            <person name="Thuy-Boun P.S."/>
        </authorList>
    </citation>
    <scope>NUCLEOTIDE SEQUENCE [LARGE SCALE GENOMIC DNA]</scope>
    <source>
        <strain evidence="1">F_SG_1</strain>
        <tissue evidence="1">Salivary glands</tissue>
    </source>
</reference>
<comment type="caution">
    <text evidence="1">The sequence shown here is derived from an EMBL/GenBank/DDBJ whole genome shotgun (WGS) entry which is preliminary data.</text>
</comment>
<name>A0AAQ4FJN4_AMBAM</name>
<dbReference type="Gene3D" id="3.40.390.10">
    <property type="entry name" value="Collagenase (Catalytic Domain)"/>
    <property type="match status" value="2"/>
</dbReference>
<dbReference type="GO" id="GO:0005886">
    <property type="term" value="C:plasma membrane"/>
    <property type="evidence" value="ECO:0007669"/>
    <property type="project" value="TreeGrafter"/>
</dbReference>
<dbReference type="AlphaFoldDB" id="A0AAQ4FJN4"/>
<protein>
    <submittedName>
        <fullName evidence="1">Uncharacterized protein</fullName>
    </submittedName>
</protein>
<dbReference type="Gene3D" id="1.10.1380.10">
    <property type="entry name" value="Neutral endopeptidase , domain2"/>
    <property type="match status" value="1"/>
</dbReference>
<dbReference type="SUPFAM" id="SSF55486">
    <property type="entry name" value="Metalloproteases ('zincins'), catalytic domain"/>
    <property type="match status" value="1"/>
</dbReference>
<dbReference type="GO" id="GO:0004222">
    <property type="term" value="F:metalloendopeptidase activity"/>
    <property type="evidence" value="ECO:0007669"/>
    <property type="project" value="InterPro"/>
</dbReference>
<dbReference type="EMBL" id="JARKHS020002409">
    <property type="protein sequence ID" value="KAK8786778.1"/>
    <property type="molecule type" value="Genomic_DNA"/>
</dbReference>
<dbReference type="InterPro" id="IPR042089">
    <property type="entry name" value="Peptidase_M13_dom_2"/>
</dbReference>
<keyword evidence="2" id="KW-1185">Reference proteome</keyword>
<dbReference type="PANTHER" id="PTHR11733">
    <property type="entry name" value="ZINC METALLOPROTEASE FAMILY M13 NEPRILYSIN-RELATED"/>
    <property type="match status" value="1"/>
</dbReference>
<organism evidence="1 2">
    <name type="scientific">Amblyomma americanum</name>
    <name type="common">Lone star tick</name>
    <dbReference type="NCBI Taxonomy" id="6943"/>
    <lineage>
        <taxon>Eukaryota</taxon>
        <taxon>Metazoa</taxon>
        <taxon>Ecdysozoa</taxon>
        <taxon>Arthropoda</taxon>
        <taxon>Chelicerata</taxon>
        <taxon>Arachnida</taxon>
        <taxon>Acari</taxon>
        <taxon>Parasitiformes</taxon>
        <taxon>Ixodida</taxon>
        <taxon>Ixodoidea</taxon>
        <taxon>Ixodidae</taxon>
        <taxon>Amblyomminae</taxon>
        <taxon>Amblyomma</taxon>
    </lineage>
</organism>
<dbReference type="Proteomes" id="UP001321473">
    <property type="component" value="Unassembled WGS sequence"/>
</dbReference>